<keyword evidence="2" id="KW-1185">Reference proteome</keyword>
<dbReference type="EMBL" id="JYDT01000139">
    <property type="protein sequence ID" value="KRY83513.1"/>
    <property type="molecule type" value="Genomic_DNA"/>
</dbReference>
<comment type="caution">
    <text evidence="1">The sequence shown here is derived from an EMBL/GenBank/DDBJ whole genome shotgun (WGS) entry which is preliminary data.</text>
</comment>
<sequence>MANMPGVGLEIFKAGGDWRDQKWAPSWSVKLPSLGQGRVQTLPLLFGQLFHLPRMCGEFSVYHLFSDEGRLCVYPAQQTGYGGLRQASMLRGWAVFRSFSDNGSVELTVFFADASLKNCKDFGCDGDPPAWPFCLLFPYLLLRLPASQPRIPLAWPSDFQFRF</sequence>
<organism evidence="1 2">
    <name type="scientific">Trichinella pseudospiralis</name>
    <name type="common">Parasitic roundworm</name>
    <dbReference type="NCBI Taxonomy" id="6337"/>
    <lineage>
        <taxon>Eukaryota</taxon>
        <taxon>Metazoa</taxon>
        <taxon>Ecdysozoa</taxon>
        <taxon>Nematoda</taxon>
        <taxon>Enoplea</taxon>
        <taxon>Dorylaimia</taxon>
        <taxon>Trichinellida</taxon>
        <taxon>Trichinellidae</taxon>
        <taxon>Trichinella</taxon>
    </lineage>
</organism>
<evidence type="ECO:0000313" key="2">
    <source>
        <dbReference type="Proteomes" id="UP000054995"/>
    </source>
</evidence>
<name>A0A0V1FBU0_TRIPS</name>
<dbReference type="Proteomes" id="UP000054995">
    <property type="component" value="Unassembled WGS sequence"/>
</dbReference>
<accession>A0A0V1FBU0</accession>
<reference evidence="1 2" key="1">
    <citation type="submission" date="2015-01" db="EMBL/GenBank/DDBJ databases">
        <title>Evolution of Trichinella species and genotypes.</title>
        <authorList>
            <person name="Korhonen P.K."/>
            <person name="Edoardo P."/>
            <person name="Giuseppe L.R."/>
            <person name="Gasser R.B."/>
        </authorList>
    </citation>
    <scope>NUCLEOTIDE SEQUENCE [LARGE SCALE GENOMIC DNA]</scope>
    <source>
        <strain evidence="1">ISS470</strain>
    </source>
</reference>
<evidence type="ECO:0000313" key="1">
    <source>
        <dbReference type="EMBL" id="KRY83513.1"/>
    </source>
</evidence>
<gene>
    <name evidence="1" type="ORF">T4D_10897</name>
</gene>
<proteinExistence type="predicted"/>
<protein>
    <submittedName>
        <fullName evidence="1">Uncharacterized protein</fullName>
    </submittedName>
</protein>
<dbReference type="AlphaFoldDB" id="A0A0V1FBU0"/>